<evidence type="ECO:0000256" key="1">
    <source>
        <dbReference type="SAM" id="MobiDB-lite"/>
    </source>
</evidence>
<dbReference type="Proteomes" id="UP000237438">
    <property type="component" value="Unassembled WGS sequence"/>
</dbReference>
<dbReference type="AlphaFoldDB" id="A0A2S4PJW5"/>
<evidence type="ECO:0000313" key="3">
    <source>
        <dbReference type="Proteomes" id="UP000237438"/>
    </source>
</evidence>
<organism evidence="2 3">
    <name type="scientific">Erysiphe pulchra</name>
    <dbReference type="NCBI Taxonomy" id="225359"/>
    <lineage>
        <taxon>Eukaryota</taxon>
        <taxon>Fungi</taxon>
        <taxon>Dikarya</taxon>
        <taxon>Ascomycota</taxon>
        <taxon>Pezizomycotina</taxon>
        <taxon>Leotiomycetes</taxon>
        <taxon>Erysiphales</taxon>
        <taxon>Erysiphaceae</taxon>
        <taxon>Erysiphe</taxon>
    </lineage>
</organism>
<gene>
    <name evidence="2" type="ORF">EPUL_005215</name>
</gene>
<proteinExistence type="predicted"/>
<feature type="non-terminal residue" evidence="2">
    <location>
        <position position="361"/>
    </location>
</feature>
<evidence type="ECO:0000313" key="2">
    <source>
        <dbReference type="EMBL" id="POS82330.1"/>
    </source>
</evidence>
<feature type="region of interest" description="Disordered" evidence="1">
    <location>
        <begin position="52"/>
        <end position="73"/>
    </location>
</feature>
<comment type="caution">
    <text evidence="2">The sequence shown here is derived from an EMBL/GenBank/DDBJ whole genome shotgun (WGS) entry which is preliminary data.</text>
</comment>
<sequence>LHGLLPIFGDQVPAKSLEGDGDLVRGNEVGKVVLEDKGIHRFEYLPIRLGGRKDQEVPSGQRPPLKPRIEPDNLRPIGIVRGNAVFSEERIRAVLDPGREEVEEPGRGIVKVRGPGNARGVLRDVRLRQAQPFVIEVRGDNPDVERDSAKRPRTHHNIINDEDIEPLPKQSVGLDEFGSYHGKNRSRRRQVEPLINARIKDGPLDYMKILDRTKVEISLKDLAQMSPAARKHWKHGIVNAKVETVIAGTKKIVALDINSTLEIKFPSIKRPKYISEMANFDWHMIQNVENLQAQDNAVVHYVVRMEIMRSEAIRKDDWRSLVMLYDHARAKIKLHASYRGPFVVAGFAGEHKKSYLLRQVD</sequence>
<name>A0A2S4PJW5_9PEZI</name>
<feature type="non-terminal residue" evidence="2">
    <location>
        <position position="1"/>
    </location>
</feature>
<dbReference type="EMBL" id="PEDP01003107">
    <property type="protein sequence ID" value="POS82330.1"/>
    <property type="molecule type" value="Genomic_DNA"/>
</dbReference>
<reference evidence="2 3" key="1">
    <citation type="submission" date="2017-10" db="EMBL/GenBank/DDBJ databases">
        <title>Development of genomic resources for the powdery mildew, Erysiphe pulchra.</title>
        <authorList>
            <person name="Wadl P.A."/>
            <person name="Mack B.M."/>
            <person name="Moore G."/>
            <person name="Beltz S.B."/>
        </authorList>
    </citation>
    <scope>NUCLEOTIDE SEQUENCE [LARGE SCALE GENOMIC DNA]</scope>
    <source>
        <strain evidence="2">Cflorida</strain>
    </source>
</reference>
<protein>
    <submittedName>
        <fullName evidence="2">Uncharacterized protein</fullName>
    </submittedName>
</protein>
<keyword evidence="3" id="KW-1185">Reference proteome</keyword>
<dbReference type="OrthoDB" id="10424443at2759"/>
<accession>A0A2S4PJW5</accession>